<feature type="transmembrane region" description="Helical" evidence="10">
    <location>
        <begin position="85"/>
        <end position="108"/>
    </location>
</feature>
<dbReference type="InterPro" id="IPR004705">
    <property type="entry name" value="Cation/H_exchanger_CPA1_bac"/>
</dbReference>
<reference evidence="13 14" key="1">
    <citation type="submission" date="2020-08" db="EMBL/GenBank/DDBJ databases">
        <title>Genome sequence of Nocardioides mesophilus KACC 16243T.</title>
        <authorList>
            <person name="Hyun D.-W."/>
            <person name="Bae J.-W."/>
        </authorList>
    </citation>
    <scope>NUCLEOTIDE SEQUENCE [LARGE SCALE GENOMIC DNA]</scope>
    <source>
        <strain evidence="13 14">KACC 16243</strain>
    </source>
</reference>
<feature type="domain" description="UBP-type" evidence="12">
    <location>
        <begin position="546"/>
        <end position="630"/>
    </location>
</feature>
<feature type="transmembrane region" description="Helical" evidence="10">
    <location>
        <begin position="303"/>
        <end position="323"/>
    </location>
</feature>
<proteinExistence type="inferred from homology"/>
<feature type="transmembrane region" description="Helical" evidence="10">
    <location>
        <begin position="31"/>
        <end position="49"/>
    </location>
</feature>
<evidence type="ECO:0000256" key="9">
    <source>
        <dbReference type="ARBA" id="ARBA00023201"/>
    </source>
</evidence>
<feature type="transmembrane region" description="Helical" evidence="10">
    <location>
        <begin position="184"/>
        <end position="205"/>
    </location>
</feature>
<dbReference type="Pfam" id="PF02148">
    <property type="entry name" value="zf-UBP"/>
    <property type="match status" value="1"/>
</dbReference>
<feature type="transmembrane region" description="Helical" evidence="10">
    <location>
        <begin position="114"/>
        <end position="137"/>
    </location>
</feature>
<dbReference type="PROSITE" id="PS50271">
    <property type="entry name" value="ZF_UBP"/>
    <property type="match status" value="1"/>
</dbReference>
<feature type="transmembrane region" description="Helical" evidence="10">
    <location>
        <begin position="225"/>
        <end position="248"/>
    </location>
</feature>
<evidence type="ECO:0000256" key="2">
    <source>
        <dbReference type="ARBA" id="ARBA00022448"/>
    </source>
</evidence>
<dbReference type="Proteomes" id="UP000515947">
    <property type="component" value="Chromosome"/>
</dbReference>
<dbReference type="GO" id="GO:0005886">
    <property type="term" value="C:plasma membrane"/>
    <property type="evidence" value="ECO:0007669"/>
    <property type="project" value="UniProtKB-SubCell"/>
</dbReference>
<dbReference type="Gene3D" id="6.10.140.1330">
    <property type="match status" value="1"/>
</dbReference>
<keyword evidence="3 10" id="KW-1003">Cell membrane</keyword>
<evidence type="ECO:0000256" key="5">
    <source>
        <dbReference type="ARBA" id="ARBA00022989"/>
    </source>
</evidence>
<dbReference type="SUPFAM" id="SSF57850">
    <property type="entry name" value="RING/U-box"/>
    <property type="match status" value="1"/>
</dbReference>
<dbReference type="PANTHER" id="PTHR10110:SF86">
    <property type="entry name" value="SODIUM_HYDROGEN EXCHANGER 7"/>
    <property type="match status" value="1"/>
</dbReference>
<feature type="transmembrane region" description="Helical" evidence="10">
    <location>
        <begin position="376"/>
        <end position="400"/>
    </location>
</feature>
<name>A0A7G9R6P5_9ACTN</name>
<evidence type="ECO:0000313" key="14">
    <source>
        <dbReference type="Proteomes" id="UP000515947"/>
    </source>
</evidence>
<dbReference type="GO" id="GO:0015386">
    <property type="term" value="F:potassium:proton antiporter activity"/>
    <property type="evidence" value="ECO:0007669"/>
    <property type="project" value="TreeGrafter"/>
</dbReference>
<feature type="transmembrane region" description="Helical" evidence="10">
    <location>
        <begin position="55"/>
        <end position="73"/>
    </location>
</feature>
<keyword evidence="10" id="KW-0050">Antiport</keyword>
<dbReference type="NCBIfam" id="TIGR00831">
    <property type="entry name" value="a_cpa1"/>
    <property type="match status" value="1"/>
</dbReference>
<organism evidence="13 14">
    <name type="scientific">Nocardioides mesophilus</name>
    <dbReference type="NCBI Taxonomy" id="433659"/>
    <lineage>
        <taxon>Bacteria</taxon>
        <taxon>Bacillati</taxon>
        <taxon>Actinomycetota</taxon>
        <taxon>Actinomycetes</taxon>
        <taxon>Propionibacteriales</taxon>
        <taxon>Nocardioidaceae</taxon>
        <taxon>Nocardioides</taxon>
    </lineage>
</organism>
<keyword evidence="14" id="KW-1185">Reference proteome</keyword>
<keyword evidence="5 10" id="KW-1133">Transmembrane helix</keyword>
<protein>
    <submittedName>
        <fullName evidence="13">Na+/H+ antiporter</fullName>
    </submittedName>
</protein>
<comment type="caution">
    <text evidence="10">Lacks conserved residue(s) required for the propagation of feature annotation.</text>
</comment>
<dbReference type="EMBL" id="CP060713">
    <property type="protein sequence ID" value="QNN51270.1"/>
    <property type="molecule type" value="Genomic_DNA"/>
</dbReference>
<dbReference type="RefSeq" id="WP_187577110.1">
    <property type="nucleotide sequence ID" value="NZ_CP060713.1"/>
</dbReference>
<sequence>MAAVHLVVTVAVLMAVVIAVAAASHRLDIPAPLALVAIGAAASFVPFFPEVELSAELALVGFLPPLLYSAALQTSLVDFNANRRAILLLSIGLVAFTTAVVGVVVHAVVPGIDWPAAFALGAVVAPPDAVAATAIGRRIGLPRNTVTILEGESLLNDATALVALRTAIGASLGAVSFLDVSLDFVRAAVGGVAVGLLVFVVVGWLRKRVTDPVLDTSVSLVTPFAAYVVAESFHGSGVLAVVIAGLALGHQAPVLQTASSRIAERLNWRTISFLLENLVFLLIGLQFRSIVEAVVGEVPWTEVVAACVATLAAVVVARFVWVYPARYLLVYPGDGPHAGEHPSWAKTTVLGWAGMRGVVTLAAAFVIPEDFAERDLLILIALFVTAGTLFLQGSTLPWLVRRLGLVGPDARGDALTRAALFQEASAAGTAWLDEHAAEEEDLHGTVEKVRMRAEQRDLAAWERVGGSAPGEETPSEAYARLRRQMLQAEREKVLEVRSSGRVAHEVIADVLTALDVEESMLADHGERRDRESETDARLTGGTGTPPACEHLAAAPVPEESVDIRVCEACVREGTTWVHLRQCLTCGNVACCDSSPRRHATGHFRATTHPVIRSAEPGEVWRWCFVDEQLG</sequence>
<dbReference type="GO" id="GO:0098719">
    <property type="term" value="P:sodium ion import across plasma membrane"/>
    <property type="evidence" value="ECO:0007669"/>
    <property type="project" value="TreeGrafter"/>
</dbReference>
<dbReference type="Pfam" id="PF00999">
    <property type="entry name" value="Na_H_Exchanger"/>
    <property type="match status" value="1"/>
</dbReference>
<dbReference type="AlphaFoldDB" id="A0A7G9R6P5"/>
<evidence type="ECO:0000259" key="12">
    <source>
        <dbReference type="PROSITE" id="PS50271"/>
    </source>
</evidence>
<dbReference type="GO" id="GO:0051453">
    <property type="term" value="P:regulation of intracellular pH"/>
    <property type="evidence" value="ECO:0007669"/>
    <property type="project" value="TreeGrafter"/>
</dbReference>
<keyword evidence="9 10" id="KW-0739">Sodium transport</keyword>
<evidence type="ECO:0000313" key="13">
    <source>
        <dbReference type="EMBL" id="QNN51270.1"/>
    </source>
</evidence>
<comment type="subcellular location">
    <subcellularLocation>
        <location evidence="1 10">Cell membrane</location>
        <topology evidence="1 10">Multi-pass membrane protein</topology>
    </subcellularLocation>
</comment>
<feature type="transmembrane region" description="Helical" evidence="10">
    <location>
        <begin position="268"/>
        <end position="291"/>
    </location>
</feature>
<evidence type="ECO:0000256" key="3">
    <source>
        <dbReference type="ARBA" id="ARBA00022475"/>
    </source>
</evidence>
<dbReference type="InterPro" id="IPR018422">
    <property type="entry name" value="Cation/H_exchanger_CPA1"/>
</dbReference>
<dbReference type="Gene3D" id="3.30.40.10">
    <property type="entry name" value="Zinc/RING finger domain, C3HC4 (zinc finger)"/>
    <property type="match status" value="1"/>
</dbReference>
<dbReference type="InterPro" id="IPR013083">
    <property type="entry name" value="Znf_RING/FYVE/PHD"/>
</dbReference>
<evidence type="ECO:0000256" key="11">
    <source>
        <dbReference type="SAM" id="MobiDB-lite"/>
    </source>
</evidence>
<dbReference type="PANTHER" id="PTHR10110">
    <property type="entry name" value="SODIUM/HYDROGEN EXCHANGER"/>
    <property type="match status" value="1"/>
</dbReference>
<evidence type="ECO:0000256" key="8">
    <source>
        <dbReference type="ARBA" id="ARBA00023136"/>
    </source>
</evidence>
<gene>
    <name evidence="13" type="ORF">H9L09_11565</name>
</gene>
<feature type="transmembrane region" description="Helical" evidence="10">
    <location>
        <begin position="6"/>
        <end position="24"/>
    </location>
</feature>
<dbReference type="InterPro" id="IPR001607">
    <property type="entry name" value="Znf_UBP"/>
</dbReference>
<dbReference type="GO" id="GO:0008270">
    <property type="term" value="F:zinc ion binding"/>
    <property type="evidence" value="ECO:0007669"/>
    <property type="project" value="InterPro"/>
</dbReference>
<keyword evidence="2 10" id="KW-0813">Transport</keyword>
<evidence type="ECO:0000256" key="1">
    <source>
        <dbReference type="ARBA" id="ARBA00004651"/>
    </source>
</evidence>
<feature type="compositionally biased region" description="Basic and acidic residues" evidence="11">
    <location>
        <begin position="521"/>
        <end position="536"/>
    </location>
</feature>
<keyword evidence="7 10" id="KW-0406">Ion transport</keyword>
<comment type="function">
    <text evidence="10">Na(+)/H(+) antiporter that extrudes sodium in exchange for external protons.</text>
</comment>
<keyword evidence="4 10" id="KW-0812">Transmembrane</keyword>
<keyword evidence="6 10" id="KW-0915">Sodium</keyword>
<evidence type="ECO:0000256" key="7">
    <source>
        <dbReference type="ARBA" id="ARBA00023065"/>
    </source>
</evidence>
<evidence type="ECO:0000256" key="6">
    <source>
        <dbReference type="ARBA" id="ARBA00023053"/>
    </source>
</evidence>
<dbReference type="KEGG" id="nmes:H9L09_11565"/>
<feature type="region of interest" description="Disordered" evidence="11">
    <location>
        <begin position="521"/>
        <end position="546"/>
    </location>
</feature>
<dbReference type="InterPro" id="IPR006153">
    <property type="entry name" value="Cation/H_exchanger_TM"/>
</dbReference>
<evidence type="ECO:0000256" key="10">
    <source>
        <dbReference type="RuleBase" id="RU366002"/>
    </source>
</evidence>
<dbReference type="GO" id="GO:0015385">
    <property type="term" value="F:sodium:proton antiporter activity"/>
    <property type="evidence" value="ECO:0007669"/>
    <property type="project" value="InterPro"/>
</dbReference>
<evidence type="ECO:0000256" key="4">
    <source>
        <dbReference type="ARBA" id="ARBA00022692"/>
    </source>
</evidence>
<accession>A0A7G9R6P5</accession>
<keyword evidence="8 10" id="KW-0472">Membrane</keyword>
<comment type="similarity">
    <text evidence="10">Belongs to the monovalent cation:proton antiporter 1 (CPA1) transporter (TC 2.A.36) family.</text>
</comment>